<dbReference type="Gene3D" id="1.20.5.1300">
    <property type="match status" value="1"/>
</dbReference>
<feature type="binding site" evidence="12 16">
    <location>
        <position position="333"/>
    </location>
    <ligand>
        <name>substrate</name>
    </ligand>
</feature>
<keyword evidence="8 12" id="KW-0560">Oxidoreductase</keyword>
<dbReference type="AlphaFoldDB" id="A0A432Z6D7"/>
<dbReference type="GO" id="GO:0004399">
    <property type="term" value="F:histidinol dehydrogenase activity"/>
    <property type="evidence" value="ECO:0007669"/>
    <property type="project" value="UniProtKB-UniRule"/>
</dbReference>
<comment type="caution">
    <text evidence="19">The sequence shown here is derived from an EMBL/GenBank/DDBJ whole genome shotgun (WGS) entry which is preliminary data.</text>
</comment>
<dbReference type="FunFam" id="3.40.50.1980:FF:000002">
    <property type="entry name" value="Histidinol dehydrogenase, chloroplastic"/>
    <property type="match status" value="1"/>
</dbReference>
<feature type="binding site" evidence="12 16">
    <location>
        <position position="243"/>
    </location>
    <ligand>
        <name>substrate</name>
    </ligand>
</feature>
<evidence type="ECO:0000256" key="3">
    <source>
        <dbReference type="ARBA" id="ARBA00010178"/>
    </source>
</evidence>
<dbReference type="Proteomes" id="UP000288058">
    <property type="component" value="Unassembled WGS sequence"/>
</dbReference>
<evidence type="ECO:0000256" key="11">
    <source>
        <dbReference type="ARBA" id="ARBA00049489"/>
    </source>
</evidence>
<dbReference type="PANTHER" id="PTHR21256:SF2">
    <property type="entry name" value="HISTIDINE BIOSYNTHESIS TRIFUNCTIONAL PROTEIN"/>
    <property type="match status" value="1"/>
</dbReference>
<evidence type="ECO:0000256" key="5">
    <source>
        <dbReference type="ARBA" id="ARBA00022605"/>
    </source>
</evidence>
<keyword evidence="7 12" id="KW-0862">Zinc</keyword>
<dbReference type="OrthoDB" id="9805269at2"/>
<feature type="binding site" evidence="12 17">
    <location>
        <position position="265"/>
    </location>
    <ligand>
        <name>Zn(2+)</name>
        <dbReference type="ChEBI" id="CHEBI:29105"/>
    </ligand>
</feature>
<feature type="binding site" evidence="12 17">
    <location>
        <position position="425"/>
    </location>
    <ligand>
        <name>Zn(2+)</name>
        <dbReference type="ChEBI" id="CHEBI:29105"/>
    </ligand>
</feature>
<feature type="binding site" evidence="12 16">
    <location>
        <position position="425"/>
    </location>
    <ligand>
        <name>substrate</name>
    </ligand>
</feature>
<dbReference type="PIRSF" id="PIRSF000099">
    <property type="entry name" value="Histidinol_dh"/>
    <property type="match status" value="1"/>
</dbReference>
<dbReference type="InterPro" id="IPR016161">
    <property type="entry name" value="Ald_DH/histidinol_DH"/>
</dbReference>
<keyword evidence="10 12" id="KW-0368">Histidine biosynthesis</keyword>
<evidence type="ECO:0000256" key="13">
    <source>
        <dbReference type="PIRNR" id="PIRNR000099"/>
    </source>
</evidence>
<dbReference type="InterPro" id="IPR012131">
    <property type="entry name" value="Hstdl_DH"/>
</dbReference>
<dbReference type="Pfam" id="PF00815">
    <property type="entry name" value="Histidinol_dh"/>
    <property type="match status" value="1"/>
</dbReference>
<dbReference type="PRINTS" id="PR00083">
    <property type="entry name" value="HOLDHDRGNASE"/>
</dbReference>
<dbReference type="NCBIfam" id="TIGR00069">
    <property type="entry name" value="hisD"/>
    <property type="match status" value="1"/>
</dbReference>
<feature type="binding site" evidence="12 15">
    <location>
        <position position="194"/>
    </location>
    <ligand>
        <name>NAD(+)</name>
        <dbReference type="ChEBI" id="CHEBI:57540"/>
    </ligand>
</feature>
<reference evidence="20" key="1">
    <citation type="journal article" date="2018" name="Front. Microbiol.">
        <title>Genome-Based Analysis Reveals the Taxonomy and Diversity of the Family Idiomarinaceae.</title>
        <authorList>
            <person name="Liu Y."/>
            <person name="Lai Q."/>
            <person name="Shao Z."/>
        </authorList>
    </citation>
    <scope>NUCLEOTIDE SEQUENCE [LARGE SCALE GENOMIC DNA]</scope>
    <source>
        <strain evidence="20">R22</strain>
    </source>
</reference>
<evidence type="ECO:0000256" key="6">
    <source>
        <dbReference type="ARBA" id="ARBA00022723"/>
    </source>
</evidence>
<dbReference type="InterPro" id="IPR022695">
    <property type="entry name" value="Histidinol_DH_monofunct"/>
</dbReference>
<evidence type="ECO:0000256" key="1">
    <source>
        <dbReference type="ARBA" id="ARBA00003850"/>
    </source>
</evidence>
<feature type="binding site" evidence="12 17">
    <location>
        <position position="268"/>
    </location>
    <ligand>
        <name>Zn(2+)</name>
        <dbReference type="ChEBI" id="CHEBI:29105"/>
    </ligand>
</feature>
<evidence type="ECO:0000256" key="10">
    <source>
        <dbReference type="ARBA" id="ARBA00023102"/>
    </source>
</evidence>
<proteinExistence type="inferred from homology"/>
<feature type="binding site" evidence="12 16">
    <location>
        <position position="420"/>
    </location>
    <ligand>
        <name>substrate</name>
    </ligand>
</feature>
<dbReference type="GO" id="GO:0008270">
    <property type="term" value="F:zinc ion binding"/>
    <property type="evidence" value="ECO:0007669"/>
    <property type="project" value="UniProtKB-UniRule"/>
</dbReference>
<name>A0A432Z6D7_9GAMM</name>
<feature type="active site" description="Proton acceptor" evidence="12 14">
    <location>
        <position position="333"/>
    </location>
</feature>
<keyword evidence="20" id="KW-1185">Reference proteome</keyword>
<dbReference type="EC" id="1.1.1.23" evidence="4 12"/>
<evidence type="ECO:0000313" key="19">
    <source>
        <dbReference type="EMBL" id="RUO73464.1"/>
    </source>
</evidence>
<dbReference type="Gene3D" id="3.40.50.1980">
    <property type="entry name" value="Nitrogenase molybdenum iron protein domain"/>
    <property type="match status" value="2"/>
</dbReference>
<dbReference type="GO" id="GO:0005829">
    <property type="term" value="C:cytosol"/>
    <property type="evidence" value="ECO:0007669"/>
    <property type="project" value="TreeGrafter"/>
</dbReference>
<comment type="cofactor">
    <cofactor evidence="12 17">
        <name>Zn(2+)</name>
        <dbReference type="ChEBI" id="CHEBI:29105"/>
    </cofactor>
    <text evidence="12 17">Binds 1 zinc ion per subunit.</text>
</comment>
<comment type="similarity">
    <text evidence="3 12 13 18">Belongs to the histidinol dehydrogenase family.</text>
</comment>
<dbReference type="InterPro" id="IPR001692">
    <property type="entry name" value="Histidinol_DH_CS"/>
</dbReference>
<evidence type="ECO:0000256" key="9">
    <source>
        <dbReference type="ARBA" id="ARBA00023027"/>
    </source>
</evidence>
<dbReference type="FunFam" id="1.20.5.1300:FF:000002">
    <property type="entry name" value="Histidinol dehydrogenase, chloroplastic"/>
    <property type="match status" value="1"/>
</dbReference>
<evidence type="ECO:0000256" key="12">
    <source>
        <dbReference type="HAMAP-Rule" id="MF_01024"/>
    </source>
</evidence>
<organism evidence="19 20">
    <name type="scientific">Idiomarina ramblicola</name>
    <dbReference type="NCBI Taxonomy" id="263724"/>
    <lineage>
        <taxon>Bacteria</taxon>
        <taxon>Pseudomonadati</taxon>
        <taxon>Pseudomonadota</taxon>
        <taxon>Gammaproteobacteria</taxon>
        <taxon>Alteromonadales</taxon>
        <taxon>Idiomarinaceae</taxon>
        <taxon>Idiomarina</taxon>
    </lineage>
</organism>
<dbReference type="GO" id="GO:0051287">
    <property type="term" value="F:NAD binding"/>
    <property type="evidence" value="ECO:0007669"/>
    <property type="project" value="InterPro"/>
</dbReference>
<dbReference type="FunFam" id="3.40.50.1980:FF:000001">
    <property type="entry name" value="Histidinol dehydrogenase"/>
    <property type="match status" value="1"/>
</dbReference>
<comment type="pathway">
    <text evidence="2 12">Amino-acid biosynthesis; L-histidine biosynthesis; L-histidine from 5-phospho-alpha-D-ribose 1-diphosphate: step 9/9.</text>
</comment>
<evidence type="ECO:0000256" key="8">
    <source>
        <dbReference type="ARBA" id="ARBA00023002"/>
    </source>
</evidence>
<dbReference type="PROSITE" id="PS00611">
    <property type="entry name" value="HISOL_DEHYDROGENASE"/>
    <property type="match status" value="1"/>
</dbReference>
<keyword evidence="6 12" id="KW-0479">Metal-binding</keyword>
<comment type="catalytic activity">
    <reaction evidence="11 12">
        <text>L-histidinol + 2 NAD(+) + H2O = L-histidine + 2 NADH + 3 H(+)</text>
        <dbReference type="Rhea" id="RHEA:20641"/>
        <dbReference type="ChEBI" id="CHEBI:15377"/>
        <dbReference type="ChEBI" id="CHEBI:15378"/>
        <dbReference type="ChEBI" id="CHEBI:57540"/>
        <dbReference type="ChEBI" id="CHEBI:57595"/>
        <dbReference type="ChEBI" id="CHEBI:57699"/>
        <dbReference type="ChEBI" id="CHEBI:57945"/>
        <dbReference type="EC" id="1.1.1.23"/>
    </reaction>
</comment>
<evidence type="ECO:0000256" key="14">
    <source>
        <dbReference type="PIRSR" id="PIRSR000099-1"/>
    </source>
</evidence>
<dbReference type="UniPathway" id="UPA00031">
    <property type="reaction ID" value="UER00014"/>
</dbReference>
<feature type="binding site" evidence="12 16">
    <location>
        <position position="366"/>
    </location>
    <ligand>
        <name>substrate</name>
    </ligand>
</feature>
<evidence type="ECO:0000256" key="15">
    <source>
        <dbReference type="PIRSR" id="PIRSR000099-2"/>
    </source>
</evidence>
<feature type="binding site" evidence="12 16">
    <location>
        <position position="265"/>
    </location>
    <ligand>
        <name>substrate</name>
    </ligand>
</feature>
<evidence type="ECO:0000256" key="2">
    <source>
        <dbReference type="ARBA" id="ARBA00004940"/>
    </source>
</evidence>
<evidence type="ECO:0000256" key="16">
    <source>
        <dbReference type="PIRSR" id="PIRSR000099-3"/>
    </source>
</evidence>
<dbReference type="PANTHER" id="PTHR21256">
    <property type="entry name" value="HISTIDINOL DEHYDROGENASE HDH"/>
    <property type="match status" value="1"/>
</dbReference>
<evidence type="ECO:0000256" key="17">
    <source>
        <dbReference type="PIRSR" id="PIRSR000099-4"/>
    </source>
</evidence>
<feature type="binding site" evidence="12 16">
    <location>
        <position position="268"/>
    </location>
    <ligand>
        <name>substrate</name>
    </ligand>
</feature>
<keyword evidence="9 12" id="KW-0520">NAD</keyword>
<sequence length="442" mass="47565">MSELRIPIEQWQNLTAAEQAQRLARPGQAQAESLREKVAVILSDVRDSGERAVLNYTRQFDNPNATSLRLDDKQIQSAIASLDDHVKRAIDTAYQTIYRFHEAQRPEDLSIETAPGVQCELRYAPLDAVGLYIPGGSATLPSTALMLGVPAQIAGCQRVVMVSPPNQQGELPAALLYAAKRCGVTDILLCGGAQAIGALAYGIESSPAVGKVFGPGNSFVTEAKQQVSQNDSGCAMDLPAGPSELLVIADDSANPAYVAADLLSQAEHGPDSQVILLTPSMTVAENVRQELIAQCTQLSRADIAEQALLSSRLLVVADMNEAITISETYAPEHLSIQTDNARELLPQLTQAGSVFVGHYTPESGGDYATGTNHVLPTYGYARNYSSLGLVDFYRRYTVQEASQDGLRQLAEAITTLADVEGLDAHKRAVTIRTETQRTESRL</sequence>
<feature type="binding site" evidence="12 17">
    <location>
        <position position="366"/>
    </location>
    <ligand>
        <name>Zn(2+)</name>
        <dbReference type="ChEBI" id="CHEBI:29105"/>
    </ligand>
</feature>
<keyword evidence="5 12" id="KW-0028">Amino-acid biosynthesis</keyword>
<evidence type="ECO:0000256" key="4">
    <source>
        <dbReference type="ARBA" id="ARBA00012965"/>
    </source>
</evidence>
<dbReference type="RefSeq" id="WP_126780194.1">
    <property type="nucleotide sequence ID" value="NZ_PIQC01000001.1"/>
</dbReference>
<comment type="function">
    <text evidence="1 12">Catalyzes the sequential NAD-dependent oxidations of L-histidinol to L-histidinaldehyde and then to L-histidine.</text>
</comment>
<evidence type="ECO:0000256" key="18">
    <source>
        <dbReference type="RuleBase" id="RU004175"/>
    </source>
</evidence>
<protein>
    <recommendedName>
        <fullName evidence="4 12">Histidinol dehydrogenase</fullName>
        <shortName evidence="12">HDH</shortName>
        <ecNumber evidence="4 12">1.1.1.23</ecNumber>
    </recommendedName>
</protein>
<dbReference type="GO" id="GO:0000105">
    <property type="term" value="P:L-histidine biosynthetic process"/>
    <property type="evidence" value="ECO:0007669"/>
    <property type="project" value="UniProtKB-UniRule"/>
</dbReference>
<feature type="binding site" evidence="12 15">
    <location>
        <position position="217"/>
    </location>
    <ligand>
        <name>NAD(+)</name>
        <dbReference type="ChEBI" id="CHEBI:57540"/>
    </ligand>
</feature>
<dbReference type="SUPFAM" id="SSF53720">
    <property type="entry name" value="ALDH-like"/>
    <property type="match status" value="1"/>
</dbReference>
<feature type="active site" description="Proton acceptor" evidence="12 14">
    <location>
        <position position="332"/>
    </location>
</feature>
<accession>A0A432Z6D7</accession>
<dbReference type="HAMAP" id="MF_01024">
    <property type="entry name" value="HisD"/>
    <property type="match status" value="1"/>
</dbReference>
<evidence type="ECO:0000313" key="20">
    <source>
        <dbReference type="Proteomes" id="UP000288058"/>
    </source>
</evidence>
<evidence type="ECO:0000256" key="7">
    <source>
        <dbReference type="ARBA" id="ARBA00022833"/>
    </source>
</evidence>
<gene>
    <name evidence="12 19" type="primary">hisD</name>
    <name evidence="19" type="ORF">CWI78_03270</name>
</gene>
<dbReference type="CDD" id="cd06572">
    <property type="entry name" value="Histidinol_dh"/>
    <property type="match status" value="1"/>
</dbReference>
<dbReference type="EMBL" id="PIQC01000001">
    <property type="protein sequence ID" value="RUO73464.1"/>
    <property type="molecule type" value="Genomic_DNA"/>
</dbReference>
<feature type="binding site" evidence="12 15">
    <location>
        <position position="132"/>
    </location>
    <ligand>
        <name>NAD(+)</name>
        <dbReference type="ChEBI" id="CHEBI:57540"/>
    </ligand>
</feature>